<sequence length="185" mass="20461">MAGGKNRVCPVERAGSLEHWLRKLLQNPNGIVGRYLKPGMSAIDFGCGPGIFSIEMAKMVGGKGRVFAVDLQQGMLDRLAAKIKGTKLSSIIKLHRCSENSIGLKEKLDFVLAFYVVHEVPDQTKLFQEIKSLMKPNAMLLVVEPSFHVSKKEFQGTVEKALSLGFKAIEMPRVFFSRSVLLGLK</sequence>
<comment type="caution">
    <text evidence="3">The sequence shown here is derived from an EMBL/GenBank/DDBJ whole genome shotgun (WGS) entry which is preliminary data.</text>
</comment>
<dbReference type="SUPFAM" id="SSF53335">
    <property type="entry name" value="S-adenosyl-L-methionine-dependent methyltransferases"/>
    <property type="match status" value="1"/>
</dbReference>
<name>A0A939C6L5_9ARCH</name>
<dbReference type="InterPro" id="IPR025714">
    <property type="entry name" value="Methyltranfer_dom"/>
</dbReference>
<dbReference type="PANTHER" id="PTHR43861:SF3">
    <property type="entry name" value="PUTATIVE (AFU_ORTHOLOGUE AFUA_2G14390)-RELATED"/>
    <property type="match status" value="1"/>
</dbReference>
<organism evidence="3 4">
    <name type="scientific">Candidatus Iainarchaeum sp</name>
    <dbReference type="NCBI Taxonomy" id="3101447"/>
    <lineage>
        <taxon>Archaea</taxon>
        <taxon>Candidatus Iainarchaeota</taxon>
        <taxon>Candidatus Iainarchaeia</taxon>
        <taxon>Candidatus Iainarchaeales</taxon>
        <taxon>Candidatus Iainarchaeaceae</taxon>
        <taxon>Candidatus Iainarchaeum</taxon>
    </lineage>
</organism>
<keyword evidence="1" id="KW-0808">Transferase</keyword>
<dbReference type="AlphaFoldDB" id="A0A939C6L5"/>
<proteinExistence type="predicted"/>
<dbReference type="Pfam" id="PF13847">
    <property type="entry name" value="Methyltransf_31"/>
    <property type="match status" value="1"/>
</dbReference>
<keyword evidence="3" id="KW-0489">Methyltransferase</keyword>
<accession>A0A939C6L5</accession>
<dbReference type="EMBL" id="JAFGDB010000063">
    <property type="protein sequence ID" value="MBN2067578.1"/>
    <property type="molecule type" value="Genomic_DNA"/>
</dbReference>
<dbReference type="InterPro" id="IPR029063">
    <property type="entry name" value="SAM-dependent_MTases_sf"/>
</dbReference>
<evidence type="ECO:0000313" key="3">
    <source>
        <dbReference type="EMBL" id="MBN2067578.1"/>
    </source>
</evidence>
<evidence type="ECO:0000313" key="4">
    <source>
        <dbReference type="Proteomes" id="UP000809243"/>
    </source>
</evidence>
<gene>
    <name evidence="3" type="ORF">JW744_03870</name>
</gene>
<dbReference type="Gene3D" id="3.40.50.150">
    <property type="entry name" value="Vaccinia Virus protein VP39"/>
    <property type="match status" value="1"/>
</dbReference>
<evidence type="ECO:0000256" key="1">
    <source>
        <dbReference type="ARBA" id="ARBA00022679"/>
    </source>
</evidence>
<dbReference type="GO" id="GO:0008168">
    <property type="term" value="F:methyltransferase activity"/>
    <property type="evidence" value="ECO:0007669"/>
    <property type="project" value="UniProtKB-KW"/>
</dbReference>
<dbReference type="PANTHER" id="PTHR43861">
    <property type="entry name" value="TRANS-ACONITATE 2-METHYLTRANSFERASE-RELATED"/>
    <property type="match status" value="1"/>
</dbReference>
<dbReference type="GO" id="GO:0032259">
    <property type="term" value="P:methylation"/>
    <property type="evidence" value="ECO:0007669"/>
    <property type="project" value="UniProtKB-KW"/>
</dbReference>
<dbReference type="CDD" id="cd02440">
    <property type="entry name" value="AdoMet_MTases"/>
    <property type="match status" value="1"/>
</dbReference>
<protein>
    <submittedName>
        <fullName evidence="3">Class I SAM-dependent methyltransferase</fullName>
    </submittedName>
</protein>
<reference evidence="3" key="1">
    <citation type="submission" date="2021-01" db="EMBL/GenBank/DDBJ databases">
        <title>Active Sulfur Cycling in an Early Earth Analoge.</title>
        <authorList>
            <person name="Hahn C.R."/>
            <person name="Youssef N.H."/>
            <person name="Elshahed M."/>
        </authorList>
    </citation>
    <scope>NUCLEOTIDE SEQUENCE</scope>
    <source>
        <strain evidence="3">Zod_Metabat.1151</strain>
    </source>
</reference>
<dbReference type="Proteomes" id="UP000809243">
    <property type="component" value="Unassembled WGS sequence"/>
</dbReference>
<feature type="domain" description="Methyltransferase" evidence="2">
    <location>
        <begin position="37"/>
        <end position="155"/>
    </location>
</feature>
<evidence type="ECO:0000259" key="2">
    <source>
        <dbReference type="Pfam" id="PF13847"/>
    </source>
</evidence>